<sequence length="370" mass="40369">MASSPTSGPAHAGTGGSPSPSWWIYRGTGRPDLYAASLQERLPHPPPWRRFDGGPDQPDPPADETETTRILGASASPADRPLTEHETTVVDAVNTALLLRRPLLITGDPGVGKSSLAYRVARELRLGRVLRWSITSRSTLRDGLYRYDPLARIQDISADAAAAAGTTPDDRPIGDYLRLGPLGTALLPHRLPRVLVIDEFDKGDADLANDLLGVLENGSYDIPELARLRSAQPRITVPTDDPGSTAPIDGGAVRCHEFPFIAITSNGERPFPPAFLRRCLPLRLQRPTHDQLADIVCAHFDGRDRAADRELIAEFLRRCDELGGLSIDQLLNSVHLVSSEVRTHATSLDPNAWNRILGLVWQRLMEAGRG</sequence>
<dbReference type="SUPFAM" id="SSF52540">
    <property type="entry name" value="P-loop containing nucleoside triphosphate hydrolases"/>
    <property type="match status" value="1"/>
</dbReference>
<evidence type="ECO:0000313" key="3">
    <source>
        <dbReference type="EMBL" id="MFC3998613.1"/>
    </source>
</evidence>
<dbReference type="InterPro" id="IPR003593">
    <property type="entry name" value="AAA+_ATPase"/>
</dbReference>
<dbReference type="EMBL" id="JBHSBH010000014">
    <property type="protein sequence ID" value="MFC3998613.1"/>
    <property type="molecule type" value="Genomic_DNA"/>
</dbReference>
<evidence type="ECO:0000256" key="1">
    <source>
        <dbReference type="SAM" id="MobiDB-lite"/>
    </source>
</evidence>
<evidence type="ECO:0000313" key="4">
    <source>
        <dbReference type="Proteomes" id="UP001595847"/>
    </source>
</evidence>
<dbReference type="Gene3D" id="3.40.50.300">
    <property type="entry name" value="P-loop containing nucleotide triphosphate hydrolases"/>
    <property type="match status" value="1"/>
</dbReference>
<protein>
    <submittedName>
        <fullName evidence="3">AAA family ATPase</fullName>
    </submittedName>
</protein>
<dbReference type="CDD" id="cd00009">
    <property type="entry name" value="AAA"/>
    <property type="match status" value="1"/>
</dbReference>
<proteinExistence type="predicted"/>
<gene>
    <name evidence="3" type="ORF">ACFOVU_21995</name>
</gene>
<dbReference type="Proteomes" id="UP001595847">
    <property type="component" value="Unassembled WGS sequence"/>
</dbReference>
<reference evidence="4" key="1">
    <citation type="journal article" date="2019" name="Int. J. Syst. Evol. Microbiol.">
        <title>The Global Catalogue of Microorganisms (GCM) 10K type strain sequencing project: providing services to taxonomists for standard genome sequencing and annotation.</title>
        <authorList>
            <consortium name="The Broad Institute Genomics Platform"/>
            <consortium name="The Broad Institute Genome Sequencing Center for Infectious Disease"/>
            <person name="Wu L."/>
            <person name="Ma J."/>
        </authorList>
    </citation>
    <scope>NUCLEOTIDE SEQUENCE [LARGE SCALE GENOMIC DNA]</scope>
    <source>
        <strain evidence="4">TBRC 1826</strain>
    </source>
</reference>
<evidence type="ECO:0000259" key="2">
    <source>
        <dbReference type="SMART" id="SM00382"/>
    </source>
</evidence>
<comment type="caution">
    <text evidence="3">The sequence shown here is derived from an EMBL/GenBank/DDBJ whole genome shotgun (WGS) entry which is preliminary data.</text>
</comment>
<dbReference type="Pfam" id="PF07728">
    <property type="entry name" value="AAA_5"/>
    <property type="match status" value="1"/>
</dbReference>
<dbReference type="InterPro" id="IPR011704">
    <property type="entry name" value="ATPase_dyneun-rel_AAA"/>
</dbReference>
<dbReference type="SMART" id="SM00382">
    <property type="entry name" value="AAA"/>
    <property type="match status" value="1"/>
</dbReference>
<name>A0ABV8FVV0_9ACTN</name>
<dbReference type="InterPro" id="IPR027417">
    <property type="entry name" value="P-loop_NTPase"/>
</dbReference>
<feature type="domain" description="AAA+ ATPase" evidence="2">
    <location>
        <begin position="99"/>
        <end position="290"/>
    </location>
</feature>
<feature type="region of interest" description="Disordered" evidence="1">
    <location>
        <begin position="1"/>
        <end position="66"/>
    </location>
</feature>
<accession>A0ABV8FVV0</accession>
<dbReference type="RefSeq" id="WP_378536600.1">
    <property type="nucleotide sequence ID" value="NZ_JBHSBH010000014.1"/>
</dbReference>
<organism evidence="3 4">
    <name type="scientific">Nocardiopsis sediminis</name>
    <dbReference type="NCBI Taxonomy" id="1778267"/>
    <lineage>
        <taxon>Bacteria</taxon>
        <taxon>Bacillati</taxon>
        <taxon>Actinomycetota</taxon>
        <taxon>Actinomycetes</taxon>
        <taxon>Streptosporangiales</taxon>
        <taxon>Nocardiopsidaceae</taxon>
        <taxon>Nocardiopsis</taxon>
    </lineage>
</organism>
<keyword evidence="4" id="KW-1185">Reference proteome</keyword>